<dbReference type="Gene3D" id="3.20.110.10">
    <property type="entry name" value="Glycoside hydrolase 38, N terminal domain"/>
    <property type="match status" value="1"/>
</dbReference>
<comment type="caution">
    <text evidence="1">The sequence shown here is derived from an EMBL/GenBank/DDBJ whole genome shotgun (WGS) entry which is preliminary data.</text>
</comment>
<dbReference type="Proteomes" id="UP001206925">
    <property type="component" value="Unassembled WGS sequence"/>
</dbReference>
<dbReference type="PANTHER" id="PTHR11607">
    <property type="entry name" value="ALPHA-MANNOSIDASE"/>
    <property type="match status" value="1"/>
</dbReference>
<dbReference type="AlphaFoldDB" id="A0AAD5G5W0"/>
<sequence>GQQRLKATVVRFDSLFFGRIDSQDKAKRKADKNLEVIWWASKSLGAFPHNYEPPPGGFNFEVNDDSPIVQNSFKLKHAFSLWFISTKRIVVEGEWKRVCDFLIKLKRVIPRKGSNLFAYKYAASEDQLKDNPNVALFFQEQELYQGKEMNLHFTKNDIFTSKNR</sequence>
<protein>
    <submittedName>
        <fullName evidence="1">Uncharacterized protein</fullName>
    </submittedName>
</protein>
<evidence type="ECO:0000313" key="2">
    <source>
        <dbReference type="Proteomes" id="UP001206925"/>
    </source>
</evidence>
<dbReference type="InterPro" id="IPR050843">
    <property type="entry name" value="Glycosyl_Hydrlase_38"/>
</dbReference>
<dbReference type="EMBL" id="JAMZMK010010990">
    <property type="protein sequence ID" value="KAI7729492.1"/>
    <property type="molecule type" value="Genomic_DNA"/>
</dbReference>
<evidence type="ECO:0000313" key="1">
    <source>
        <dbReference type="EMBL" id="KAI7729492.1"/>
    </source>
</evidence>
<proteinExistence type="predicted"/>
<dbReference type="PANTHER" id="PTHR11607:SF3">
    <property type="entry name" value="LYSOSOMAL ALPHA-MANNOSIDASE"/>
    <property type="match status" value="1"/>
</dbReference>
<feature type="non-terminal residue" evidence="1">
    <location>
        <position position="1"/>
    </location>
</feature>
<dbReference type="InterPro" id="IPR027291">
    <property type="entry name" value="Glyco_hydro_38_N_sf"/>
</dbReference>
<gene>
    <name evidence="1" type="ORF">M8C21_015157</name>
</gene>
<keyword evidence="2" id="KW-1185">Reference proteome</keyword>
<organism evidence="1 2">
    <name type="scientific">Ambrosia artemisiifolia</name>
    <name type="common">Common ragweed</name>
    <dbReference type="NCBI Taxonomy" id="4212"/>
    <lineage>
        <taxon>Eukaryota</taxon>
        <taxon>Viridiplantae</taxon>
        <taxon>Streptophyta</taxon>
        <taxon>Embryophyta</taxon>
        <taxon>Tracheophyta</taxon>
        <taxon>Spermatophyta</taxon>
        <taxon>Magnoliopsida</taxon>
        <taxon>eudicotyledons</taxon>
        <taxon>Gunneridae</taxon>
        <taxon>Pentapetalae</taxon>
        <taxon>asterids</taxon>
        <taxon>campanulids</taxon>
        <taxon>Asterales</taxon>
        <taxon>Asteraceae</taxon>
        <taxon>Asteroideae</taxon>
        <taxon>Heliantheae alliance</taxon>
        <taxon>Heliantheae</taxon>
        <taxon>Ambrosia</taxon>
    </lineage>
</organism>
<reference evidence="1" key="1">
    <citation type="submission" date="2022-06" db="EMBL/GenBank/DDBJ databases">
        <title>Uncovering the hologenomic basis of an extraordinary plant invasion.</title>
        <authorList>
            <person name="Bieker V.C."/>
            <person name="Martin M.D."/>
            <person name="Gilbert T."/>
            <person name="Hodgins K."/>
            <person name="Battlay P."/>
            <person name="Petersen B."/>
            <person name="Wilson J."/>
        </authorList>
    </citation>
    <scope>NUCLEOTIDE SEQUENCE</scope>
    <source>
        <strain evidence="1">AA19_3_7</strain>
        <tissue evidence="1">Leaf</tissue>
    </source>
</reference>
<accession>A0AAD5G5W0</accession>
<name>A0AAD5G5W0_AMBAR</name>
<dbReference type="GO" id="GO:0004559">
    <property type="term" value="F:alpha-mannosidase activity"/>
    <property type="evidence" value="ECO:0007669"/>
    <property type="project" value="TreeGrafter"/>
</dbReference>